<evidence type="ECO:0000256" key="1">
    <source>
        <dbReference type="SAM" id="MobiDB-lite"/>
    </source>
</evidence>
<dbReference type="EMBL" id="GDQN01011266">
    <property type="protein sequence ID" value="JAT79788.1"/>
    <property type="molecule type" value="Transcribed_RNA"/>
</dbReference>
<sequence length="147" mass="16611">ETVNTDSNSNASESNSRASENKRKKKPAKRTLEDSVMDAENKMLEDAIELMRKQDQCSNDPYVAFGMHIAAELRKYDTITLTRVKHSINNIIYEADMGYLQQQTLGYSEERRPGYFTSQLTDLSDSTVSNHTDTGSALTQLIHDLDT</sequence>
<protein>
    <recommendedName>
        <fullName evidence="3">BESS domain-containing protein</fullName>
    </recommendedName>
</protein>
<gene>
    <name evidence="2" type="ORF">g.17464</name>
</gene>
<accession>A0A1E1VYI6</accession>
<feature type="region of interest" description="Disordered" evidence="1">
    <location>
        <begin position="1"/>
        <end position="35"/>
    </location>
</feature>
<proteinExistence type="predicted"/>
<dbReference type="OrthoDB" id="8881252at2759"/>
<evidence type="ECO:0008006" key="3">
    <source>
        <dbReference type="Google" id="ProtNLM"/>
    </source>
</evidence>
<feature type="non-terminal residue" evidence="2">
    <location>
        <position position="1"/>
    </location>
</feature>
<organism evidence="2">
    <name type="scientific">Pectinophora gossypiella</name>
    <name type="common">Cotton pink bollworm</name>
    <name type="synonym">Depressaria gossypiella</name>
    <dbReference type="NCBI Taxonomy" id="13191"/>
    <lineage>
        <taxon>Eukaryota</taxon>
        <taxon>Metazoa</taxon>
        <taxon>Ecdysozoa</taxon>
        <taxon>Arthropoda</taxon>
        <taxon>Hexapoda</taxon>
        <taxon>Insecta</taxon>
        <taxon>Pterygota</taxon>
        <taxon>Neoptera</taxon>
        <taxon>Endopterygota</taxon>
        <taxon>Lepidoptera</taxon>
        <taxon>Glossata</taxon>
        <taxon>Ditrysia</taxon>
        <taxon>Gelechioidea</taxon>
        <taxon>Gelechiidae</taxon>
        <taxon>Apatetrinae</taxon>
        <taxon>Pectinophora</taxon>
    </lineage>
</organism>
<reference evidence="2" key="1">
    <citation type="submission" date="2015-09" db="EMBL/GenBank/DDBJ databases">
        <title>De novo assembly of Pectinophora gossypiella (Pink Bollworm) gut transcriptome.</title>
        <authorList>
            <person name="Tassone E.E."/>
        </authorList>
    </citation>
    <scope>NUCLEOTIDE SEQUENCE</scope>
</reference>
<dbReference type="AlphaFoldDB" id="A0A1E1VYI6"/>
<evidence type="ECO:0000313" key="2">
    <source>
        <dbReference type="EMBL" id="JAT79788.1"/>
    </source>
</evidence>
<feature type="compositionally biased region" description="Low complexity" evidence="1">
    <location>
        <begin position="7"/>
        <end position="18"/>
    </location>
</feature>
<name>A0A1E1VYI6_PECGO</name>